<dbReference type="InterPro" id="IPR010640">
    <property type="entry name" value="Low_temperature_requirement_A"/>
</dbReference>
<keyword evidence="1" id="KW-0472">Membrane</keyword>
<name>A0ABY7ZPF5_9ACTN</name>
<feature type="transmembrane region" description="Helical" evidence="1">
    <location>
        <begin position="356"/>
        <end position="372"/>
    </location>
</feature>
<keyword evidence="3" id="KW-1185">Reference proteome</keyword>
<gene>
    <name evidence="2" type="ORF">PVK37_28305</name>
</gene>
<dbReference type="PANTHER" id="PTHR36840">
    <property type="entry name" value="BLL5714 PROTEIN"/>
    <property type="match status" value="1"/>
</dbReference>
<evidence type="ECO:0000313" key="2">
    <source>
        <dbReference type="EMBL" id="WDZ84311.1"/>
    </source>
</evidence>
<protein>
    <submittedName>
        <fullName evidence="2">Low temperature requirement protein A</fullName>
    </submittedName>
</protein>
<feature type="transmembrane region" description="Helical" evidence="1">
    <location>
        <begin position="378"/>
        <end position="396"/>
    </location>
</feature>
<feature type="transmembrane region" description="Helical" evidence="1">
    <location>
        <begin position="175"/>
        <end position="195"/>
    </location>
</feature>
<feature type="transmembrane region" description="Helical" evidence="1">
    <location>
        <begin position="21"/>
        <end position="40"/>
    </location>
</feature>
<feature type="transmembrane region" description="Helical" evidence="1">
    <location>
        <begin position="80"/>
        <end position="101"/>
    </location>
</feature>
<sequence length="427" mass="45646">MAVRRLLVRGGPGTRVTRLELFYDLVFVFAFVNVTTLAAADLTVRTLVEALLVLALLWWCWTGFAVLGNVLRADQGVLPLVGFLVMSAVLVLTLTTATAFVDEPGGLFGPLVFATAYLLTWLVQAPLAWRVLAGVVPVRRMLSLVVPTVLGSVLILAAGLLPATRVLAPEAVPHWQLGLWVLALLVQYATGFLVGRTGFRLGSPGHWAERHALIVLVALGESMISLGTSTSERVGRPITWTIISAAVLGLASIAMLWWLYFDTLAYVLEQVLHGPGDGVPAPLARDAYTYLHLPLIVAVIAFALGLKRLLADVTGPAAARPDVLGGLDLLMLFGGVALFLLALAVIEFRALGRLRYGYLLAAAGLAAVSPLADRAMVALTVVSVCCTALVVVELATNRALRSRARGLAMLEQQVVEEAAVTFRHGRR</sequence>
<feature type="transmembrane region" description="Helical" evidence="1">
    <location>
        <begin position="107"/>
        <end position="129"/>
    </location>
</feature>
<accession>A0ABY7ZPF5</accession>
<feature type="transmembrane region" description="Helical" evidence="1">
    <location>
        <begin position="238"/>
        <end position="260"/>
    </location>
</feature>
<dbReference type="Pfam" id="PF06772">
    <property type="entry name" value="LtrA"/>
    <property type="match status" value="1"/>
</dbReference>
<keyword evidence="1" id="KW-1133">Transmembrane helix</keyword>
<evidence type="ECO:0000313" key="3">
    <source>
        <dbReference type="Proteomes" id="UP001219605"/>
    </source>
</evidence>
<dbReference type="PANTHER" id="PTHR36840:SF1">
    <property type="entry name" value="BLL5714 PROTEIN"/>
    <property type="match status" value="1"/>
</dbReference>
<reference evidence="2 3" key="1">
    <citation type="submission" date="2023-02" db="EMBL/GenBank/DDBJ databases">
        <authorList>
            <person name="Mo P."/>
        </authorList>
    </citation>
    <scope>NUCLEOTIDE SEQUENCE [LARGE SCALE GENOMIC DNA]</scope>
    <source>
        <strain evidence="2 3">HUAS 3</strain>
    </source>
</reference>
<dbReference type="Proteomes" id="UP001219605">
    <property type="component" value="Chromosome"/>
</dbReference>
<proteinExistence type="predicted"/>
<feature type="transmembrane region" description="Helical" evidence="1">
    <location>
        <begin position="323"/>
        <end position="344"/>
    </location>
</feature>
<evidence type="ECO:0000256" key="1">
    <source>
        <dbReference type="SAM" id="Phobius"/>
    </source>
</evidence>
<dbReference type="EMBL" id="CP118615">
    <property type="protein sequence ID" value="WDZ84311.1"/>
    <property type="molecule type" value="Genomic_DNA"/>
</dbReference>
<dbReference type="RefSeq" id="WP_275030873.1">
    <property type="nucleotide sequence ID" value="NZ_CP118615.1"/>
</dbReference>
<feature type="transmembrane region" description="Helical" evidence="1">
    <location>
        <begin position="141"/>
        <end position="163"/>
    </location>
</feature>
<feature type="transmembrane region" description="Helical" evidence="1">
    <location>
        <begin position="290"/>
        <end position="311"/>
    </location>
</feature>
<feature type="transmembrane region" description="Helical" evidence="1">
    <location>
        <begin position="207"/>
        <end position="226"/>
    </location>
</feature>
<organism evidence="2 3">
    <name type="scientific">Micromonospora cathayae</name>
    <dbReference type="NCBI Taxonomy" id="3028804"/>
    <lineage>
        <taxon>Bacteria</taxon>
        <taxon>Bacillati</taxon>
        <taxon>Actinomycetota</taxon>
        <taxon>Actinomycetes</taxon>
        <taxon>Micromonosporales</taxon>
        <taxon>Micromonosporaceae</taxon>
        <taxon>Micromonospora</taxon>
    </lineage>
</organism>
<keyword evidence="1" id="KW-0812">Transmembrane</keyword>
<feature type="transmembrane region" description="Helical" evidence="1">
    <location>
        <begin position="46"/>
        <end position="68"/>
    </location>
</feature>